<proteinExistence type="predicted"/>
<gene>
    <name evidence="1" type="ORF">RCZ01_18340</name>
</gene>
<organism evidence="1 2">
    <name type="scientific">Capnocytophaga felis</name>
    <dbReference type="NCBI Taxonomy" id="2267611"/>
    <lineage>
        <taxon>Bacteria</taxon>
        <taxon>Pseudomonadati</taxon>
        <taxon>Bacteroidota</taxon>
        <taxon>Flavobacteriia</taxon>
        <taxon>Flavobacteriales</taxon>
        <taxon>Flavobacteriaceae</taxon>
        <taxon>Capnocytophaga</taxon>
    </lineage>
</organism>
<evidence type="ECO:0000313" key="2">
    <source>
        <dbReference type="Proteomes" id="UP000398217"/>
    </source>
</evidence>
<sequence length="140" mass="17089">MNMNKIIDIDRETLPFCLIKEKSFEWGEIYQEYIPIFQVFFSNENLSLEESILFLGENNFKQQLRSLHNVIVNNEEFERIENYCGEEFNRAHIISKINFYIEKNENLISPWEKYDLGLQEIDFINMINYEMNKKMYYVKE</sequence>
<dbReference type="Proteomes" id="UP000398217">
    <property type="component" value="Unassembled WGS sequence"/>
</dbReference>
<evidence type="ECO:0000313" key="1">
    <source>
        <dbReference type="EMBL" id="GET46532.1"/>
    </source>
</evidence>
<comment type="caution">
    <text evidence="1">The sequence shown here is derived from an EMBL/GenBank/DDBJ whole genome shotgun (WGS) entry which is preliminary data.</text>
</comment>
<dbReference type="AlphaFoldDB" id="A0A5M4BB37"/>
<protein>
    <submittedName>
        <fullName evidence="1">Uncharacterized protein</fullName>
    </submittedName>
</protein>
<dbReference type="EMBL" id="BLBC01000012">
    <property type="protein sequence ID" value="GET46532.1"/>
    <property type="molecule type" value="Genomic_DNA"/>
</dbReference>
<keyword evidence="2" id="KW-1185">Reference proteome</keyword>
<reference evidence="2" key="1">
    <citation type="journal article" date="2020" name="Int. J. Syst. Evol. Microbiol.">
        <title>Capnocytophaga felis sp. nov. isolated from the feline oral cavity.</title>
        <authorList>
            <person name="Suzuki M."/>
            <person name="Umeda K."/>
            <person name="Kimura M."/>
            <person name="Imaoka K."/>
            <person name="Morikawa S."/>
            <person name="Maeda K."/>
        </authorList>
    </citation>
    <scope>NUCLEOTIDE SEQUENCE [LARGE SCALE GENOMIC DNA]</scope>
    <source>
        <strain evidence="2">KC07070</strain>
    </source>
</reference>
<accession>A0A5M4BB37</accession>
<name>A0A5M4BB37_9FLAO</name>